<gene>
    <name evidence="2" type="ORF">CURHAP_LOCUS31277</name>
</gene>
<accession>A0A6J5URI0</accession>
<evidence type="ECO:0000313" key="2">
    <source>
        <dbReference type="EMBL" id="CAB4279149.1"/>
    </source>
</evidence>
<dbReference type="Proteomes" id="UP000507222">
    <property type="component" value="Unassembled WGS sequence"/>
</dbReference>
<evidence type="ECO:0000313" key="3">
    <source>
        <dbReference type="Proteomes" id="UP000507222"/>
    </source>
</evidence>
<reference evidence="2 3" key="1">
    <citation type="submission" date="2020-05" db="EMBL/GenBank/DDBJ databases">
        <authorList>
            <person name="Campoy J."/>
            <person name="Schneeberger K."/>
            <person name="Spophaly S."/>
        </authorList>
    </citation>
    <scope>NUCLEOTIDE SEQUENCE [LARGE SCALE GENOMIC DNA]</scope>
    <source>
        <strain evidence="2">PruArmRojPasFocal</strain>
    </source>
</reference>
<dbReference type="EMBL" id="CAEKDK010000005">
    <property type="protein sequence ID" value="CAB4279149.1"/>
    <property type="molecule type" value="Genomic_DNA"/>
</dbReference>
<evidence type="ECO:0000256" key="1">
    <source>
        <dbReference type="SAM" id="Phobius"/>
    </source>
</evidence>
<feature type="transmembrane region" description="Helical" evidence="1">
    <location>
        <begin position="20"/>
        <end position="44"/>
    </location>
</feature>
<name>A0A6J5URI0_PRUAR</name>
<keyword evidence="1" id="KW-0812">Transmembrane</keyword>
<sequence>MDFQLFLVFKDSKSPTWIPSYISNVVQLLVYASTVLFLIVRLIYGKIINQDLKD</sequence>
<keyword evidence="1" id="KW-1133">Transmembrane helix</keyword>
<protein>
    <submittedName>
        <fullName evidence="2">Uncharacterized protein</fullName>
    </submittedName>
</protein>
<organism evidence="2 3">
    <name type="scientific">Prunus armeniaca</name>
    <name type="common">Apricot</name>
    <name type="synonym">Armeniaca vulgaris</name>
    <dbReference type="NCBI Taxonomy" id="36596"/>
    <lineage>
        <taxon>Eukaryota</taxon>
        <taxon>Viridiplantae</taxon>
        <taxon>Streptophyta</taxon>
        <taxon>Embryophyta</taxon>
        <taxon>Tracheophyta</taxon>
        <taxon>Spermatophyta</taxon>
        <taxon>Magnoliopsida</taxon>
        <taxon>eudicotyledons</taxon>
        <taxon>Gunneridae</taxon>
        <taxon>Pentapetalae</taxon>
        <taxon>rosids</taxon>
        <taxon>fabids</taxon>
        <taxon>Rosales</taxon>
        <taxon>Rosaceae</taxon>
        <taxon>Amygdaloideae</taxon>
        <taxon>Amygdaleae</taxon>
        <taxon>Prunus</taxon>
    </lineage>
</organism>
<proteinExistence type="predicted"/>
<keyword evidence="1" id="KW-0472">Membrane</keyword>
<dbReference type="AlphaFoldDB" id="A0A6J5URI0"/>